<dbReference type="InterPro" id="IPR036396">
    <property type="entry name" value="Cyt_P450_sf"/>
</dbReference>
<evidence type="ECO:0000256" key="2">
    <source>
        <dbReference type="RuleBase" id="RU000461"/>
    </source>
</evidence>
<reference evidence="3 4" key="1">
    <citation type="submission" date="2024-08" db="EMBL/GenBank/DDBJ databases">
        <title>Genome sequence of Streptomyces aureus CACIA-1.46HGO.</title>
        <authorList>
            <person name="Evangelista-Martinez Z."/>
        </authorList>
    </citation>
    <scope>NUCLEOTIDE SEQUENCE [LARGE SCALE GENOMIC DNA]</scope>
    <source>
        <strain evidence="3 4">CACIA-1.46HGO</strain>
    </source>
</reference>
<dbReference type="SUPFAM" id="SSF48264">
    <property type="entry name" value="Cytochrome P450"/>
    <property type="match status" value="1"/>
</dbReference>
<keyword evidence="2" id="KW-0503">Monooxygenase</keyword>
<gene>
    <name evidence="3" type="ORF">ACEG43_38670</name>
</gene>
<dbReference type="PRINTS" id="PR00359">
    <property type="entry name" value="BP450"/>
</dbReference>
<evidence type="ECO:0000313" key="3">
    <source>
        <dbReference type="EMBL" id="MFA3842053.1"/>
    </source>
</evidence>
<dbReference type="PANTHER" id="PTHR46696">
    <property type="entry name" value="P450, PUTATIVE (EUROFUNG)-RELATED"/>
    <property type="match status" value="1"/>
</dbReference>
<sequence>MTTPLKDLVQVEDPDFYTDGQFEVYDRMREEAPAFRYEPLNVHLLTRMDDVRHVSTHPELFSNTGGLTLNQLRMAHDGALAAFERFNEPDGELVITKDPPRQKQLRGLMAPTLAPRYLDGFQEVLDRFCRELVDEVAPGEPFDFVEQIAARLPLYVAAAILGVTEVDIPRMVSWVTALEDLTRVESVADLEGPGQRFDELKDFLRAQIAAKRENPGTDMISMFFRSRLDGADVPDAVVLAHVSTLMSNGGTTRLLLSSMAGYLADHPGEVKAMRGDPARLDAAMEEVLRLSPPARGFVRTLTADTTVADTELKAGDRVYMIYPAANRDPAHFTEPDRFDPVRERANHASFGFGTHFCLGSGLARMEVRALFSHLLDRFGEVRRTGRATRYPHVQLNGPATLPVSLHH</sequence>
<dbReference type="RefSeq" id="WP_372566109.1">
    <property type="nucleotide sequence ID" value="NZ_JBGOSP010000032.1"/>
</dbReference>
<dbReference type="Pfam" id="PF00067">
    <property type="entry name" value="p450"/>
    <property type="match status" value="1"/>
</dbReference>
<keyword evidence="4" id="KW-1185">Reference proteome</keyword>
<dbReference type="InterPro" id="IPR002397">
    <property type="entry name" value="Cyt_P450_B"/>
</dbReference>
<proteinExistence type="inferred from homology"/>
<dbReference type="EMBL" id="JBGOSP010000032">
    <property type="protein sequence ID" value="MFA3842053.1"/>
    <property type="molecule type" value="Genomic_DNA"/>
</dbReference>
<accession>A0ABV4SYC9</accession>
<dbReference type="PROSITE" id="PS00086">
    <property type="entry name" value="CYTOCHROME_P450"/>
    <property type="match status" value="1"/>
</dbReference>
<dbReference type="PANTHER" id="PTHR46696:SF4">
    <property type="entry name" value="BIOTIN BIOSYNTHESIS CYTOCHROME P450"/>
    <property type="match status" value="1"/>
</dbReference>
<keyword evidence="2" id="KW-0479">Metal-binding</keyword>
<dbReference type="Gene3D" id="1.10.630.10">
    <property type="entry name" value="Cytochrome P450"/>
    <property type="match status" value="1"/>
</dbReference>
<evidence type="ECO:0000313" key="4">
    <source>
        <dbReference type="Proteomes" id="UP001571476"/>
    </source>
</evidence>
<keyword evidence="2" id="KW-0349">Heme</keyword>
<protein>
    <submittedName>
        <fullName evidence="3">Cytochrome P450</fullName>
    </submittedName>
</protein>
<dbReference type="InterPro" id="IPR017972">
    <property type="entry name" value="Cyt_P450_CS"/>
</dbReference>
<keyword evidence="2" id="KW-0560">Oxidoreductase</keyword>
<organism evidence="3 4">
    <name type="scientific">Streptomyces aureus</name>
    <dbReference type="NCBI Taxonomy" id="193461"/>
    <lineage>
        <taxon>Bacteria</taxon>
        <taxon>Bacillati</taxon>
        <taxon>Actinomycetota</taxon>
        <taxon>Actinomycetes</taxon>
        <taxon>Kitasatosporales</taxon>
        <taxon>Streptomycetaceae</taxon>
        <taxon>Streptomyces</taxon>
    </lineage>
</organism>
<comment type="caution">
    <text evidence="3">The sequence shown here is derived from an EMBL/GenBank/DDBJ whole genome shotgun (WGS) entry which is preliminary data.</text>
</comment>
<name>A0ABV4SYC9_9ACTN</name>
<dbReference type="Proteomes" id="UP001571476">
    <property type="component" value="Unassembled WGS sequence"/>
</dbReference>
<dbReference type="InterPro" id="IPR001128">
    <property type="entry name" value="Cyt_P450"/>
</dbReference>
<evidence type="ECO:0000256" key="1">
    <source>
        <dbReference type="ARBA" id="ARBA00010617"/>
    </source>
</evidence>
<keyword evidence="2" id="KW-0408">Iron</keyword>
<comment type="similarity">
    <text evidence="1 2">Belongs to the cytochrome P450 family.</text>
</comment>